<gene>
    <name evidence="1" type="ORF">OH76DRAFT_1070045</name>
</gene>
<reference evidence="1 2" key="1">
    <citation type="journal article" date="2018" name="Biotechnol. Biofuels">
        <title>Integrative visual omics of the white-rot fungus Polyporus brumalis exposes the biotechnological potential of its oxidative enzymes for delignifying raw plant biomass.</title>
        <authorList>
            <person name="Miyauchi S."/>
            <person name="Rancon A."/>
            <person name="Drula E."/>
            <person name="Hage H."/>
            <person name="Chaduli D."/>
            <person name="Favel A."/>
            <person name="Grisel S."/>
            <person name="Henrissat B."/>
            <person name="Herpoel-Gimbert I."/>
            <person name="Ruiz-Duenas F.J."/>
            <person name="Chevret D."/>
            <person name="Hainaut M."/>
            <person name="Lin J."/>
            <person name="Wang M."/>
            <person name="Pangilinan J."/>
            <person name="Lipzen A."/>
            <person name="Lesage-Meessen L."/>
            <person name="Navarro D."/>
            <person name="Riley R."/>
            <person name="Grigoriev I.V."/>
            <person name="Zhou S."/>
            <person name="Raouche S."/>
            <person name="Rosso M.N."/>
        </authorList>
    </citation>
    <scope>NUCLEOTIDE SEQUENCE [LARGE SCALE GENOMIC DNA]</scope>
    <source>
        <strain evidence="1 2">BRFM 1820</strain>
    </source>
</reference>
<keyword evidence="2" id="KW-1185">Reference proteome</keyword>
<protein>
    <submittedName>
        <fullName evidence="1">Uncharacterized protein</fullName>
    </submittedName>
</protein>
<accession>A0A371DNR6</accession>
<evidence type="ECO:0000313" key="2">
    <source>
        <dbReference type="Proteomes" id="UP000256964"/>
    </source>
</evidence>
<evidence type="ECO:0000313" key="1">
    <source>
        <dbReference type="EMBL" id="RDX54180.1"/>
    </source>
</evidence>
<organism evidence="1 2">
    <name type="scientific">Lentinus brumalis</name>
    <dbReference type="NCBI Taxonomy" id="2498619"/>
    <lineage>
        <taxon>Eukaryota</taxon>
        <taxon>Fungi</taxon>
        <taxon>Dikarya</taxon>
        <taxon>Basidiomycota</taxon>
        <taxon>Agaricomycotina</taxon>
        <taxon>Agaricomycetes</taxon>
        <taxon>Polyporales</taxon>
        <taxon>Polyporaceae</taxon>
        <taxon>Lentinus</taxon>
    </lineage>
</organism>
<sequence>MEPPSFSDVSITSGTRRDGCIYSIYVWPGTIRHGIILRLLMFTKGGLPDLWMVAFWTPDVASRRCVFLPWTHVDVQLPSNLWRFSHGLPSHRPACASGGPNPGILRGQCAHTCSPTENIEPSRTHGVAAPQLPVMRCPTLYVCGIRPLPAPRLPVPCCRDRNPDTRTPHS</sequence>
<proteinExistence type="predicted"/>
<dbReference type="Proteomes" id="UP000256964">
    <property type="component" value="Unassembled WGS sequence"/>
</dbReference>
<dbReference type="EMBL" id="KZ857385">
    <property type="protein sequence ID" value="RDX54180.1"/>
    <property type="molecule type" value="Genomic_DNA"/>
</dbReference>
<name>A0A371DNR6_9APHY</name>
<dbReference type="AlphaFoldDB" id="A0A371DNR6"/>